<dbReference type="EMBL" id="JACHNC010000001">
    <property type="protein sequence ID" value="MBB4754468.1"/>
    <property type="molecule type" value="Genomic_DNA"/>
</dbReference>
<gene>
    <name evidence="1" type="ORF">BJ964_008629</name>
</gene>
<name>A0A7W7HPT3_9ACTN</name>
<accession>A0A7W7HPT3</accession>
<evidence type="ECO:0000313" key="1">
    <source>
        <dbReference type="EMBL" id="MBB4754468.1"/>
    </source>
</evidence>
<proteinExistence type="predicted"/>
<evidence type="ECO:0000313" key="2">
    <source>
        <dbReference type="Proteomes" id="UP000590511"/>
    </source>
</evidence>
<comment type="caution">
    <text evidence="1">The sequence shown here is derived from an EMBL/GenBank/DDBJ whole genome shotgun (WGS) entry which is preliminary data.</text>
</comment>
<dbReference type="Proteomes" id="UP000590511">
    <property type="component" value="Unassembled WGS sequence"/>
</dbReference>
<protein>
    <submittedName>
        <fullName evidence="1">Uncharacterized protein</fullName>
    </submittedName>
</protein>
<dbReference type="AlphaFoldDB" id="A0A7W7HPT3"/>
<reference evidence="1 2" key="1">
    <citation type="submission" date="2020-08" db="EMBL/GenBank/DDBJ databases">
        <title>Sequencing the genomes of 1000 actinobacteria strains.</title>
        <authorList>
            <person name="Klenk H.-P."/>
        </authorList>
    </citation>
    <scope>NUCLEOTIDE SEQUENCE [LARGE SCALE GENOMIC DNA]</scope>
    <source>
        <strain evidence="1 2">DSM 43150</strain>
    </source>
</reference>
<organism evidence="1 2">
    <name type="scientific">Actinoplanes lobatus</name>
    <dbReference type="NCBI Taxonomy" id="113568"/>
    <lineage>
        <taxon>Bacteria</taxon>
        <taxon>Bacillati</taxon>
        <taxon>Actinomycetota</taxon>
        <taxon>Actinomycetes</taxon>
        <taxon>Micromonosporales</taxon>
        <taxon>Micromonosporaceae</taxon>
        <taxon>Actinoplanes</taxon>
    </lineage>
</organism>
<sequence>MAGALPRRPGLLASRPPGLLASRAPFRGSPYPSFRDLGRFVTCGGGRPSKVAEGWRALFRDVPASWPPGLLASRAPFRGSPYPSFRDLGRFVTCGGGRPSKVVEGWRALFRDVPASWPPGLLASRAPFRGSPYPSFRDLGRFVTCGGGRPSKVVEGWRALFRDVPASWPPGLLASWPPGLPRAVSRLAVSLLPRSWTFRHLRWWAPVQGRGGVVVLVLNCGGVVGVRPRSRKGGACPELRRGGVPVLDRERE</sequence>